<dbReference type="RefSeq" id="WP_188944717.1">
    <property type="nucleotide sequence ID" value="NZ_BMNA01000016.1"/>
</dbReference>
<protein>
    <submittedName>
        <fullName evidence="2">Glyoxalase</fullName>
    </submittedName>
</protein>
<dbReference type="InterPro" id="IPR037523">
    <property type="entry name" value="VOC_core"/>
</dbReference>
<evidence type="ECO:0000313" key="3">
    <source>
        <dbReference type="Proteomes" id="UP000655208"/>
    </source>
</evidence>
<dbReference type="Proteomes" id="UP000655208">
    <property type="component" value="Unassembled WGS sequence"/>
</dbReference>
<dbReference type="SUPFAM" id="SSF54593">
    <property type="entry name" value="Glyoxalase/Bleomycin resistance protein/Dihydroxybiphenyl dioxygenase"/>
    <property type="match status" value="1"/>
</dbReference>
<evidence type="ECO:0000259" key="1">
    <source>
        <dbReference type="PROSITE" id="PS51819"/>
    </source>
</evidence>
<reference evidence="2" key="2">
    <citation type="submission" date="2020-09" db="EMBL/GenBank/DDBJ databases">
        <authorList>
            <person name="Sun Q."/>
            <person name="Zhou Y."/>
        </authorList>
    </citation>
    <scope>NUCLEOTIDE SEQUENCE</scope>
    <source>
        <strain evidence="2">CGMCC 4.7308</strain>
    </source>
</reference>
<reference evidence="2" key="1">
    <citation type="journal article" date="2014" name="Int. J. Syst. Evol. Microbiol.">
        <title>Complete genome sequence of Corynebacterium casei LMG S-19264T (=DSM 44701T), isolated from a smear-ripened cheese.</title>
        <authorList>
            <consortium name="US DOE Joint Genome Institute (JGI-PGF)"/>
            <person name="Walter F."/>
            <person name="Albersmeier A."/>
            <person name="Kalinowski J."/>
            <person name="Ruckert C."/>
        </authorList>
    </citation>
    <scope>NUCLEOTIDE SEQUENCE</scope>
    <source>
        <strain evidence="2">CGMCC 4.7308</strain>
    </source>
</reference>
<comment type="caution">
    <text evidence="2">The sequence shown here is derived from an EMBL/GenBank/DDBJ whole genome shotgun (WGS) entry which is preliminary data.</text>
</comment>
<dbReference type="InterPro" id="IPR029068">
    <property type="entry name" value="Glyas_Bleomycin-R_OHBP_Dase"/>
</dbReference>
<accession>A0A917TC08</accession>
<name>A0A917TC08_9ACTN</name>
<dbReference type="Gene3D" id="3.10.180.10">
    <property type="entry name" value="2,3-Dihydroxybiphenyl 1,2-Dioxygenase, domain 1"/>
    <property type="match status" value="1"/>
</dbReference>
<sequence length="123" mass="13636">MTVRRIVPDLTTASLADATAFYQDVLGLTVVMDEAWVATLADPQRPQAQLTLVTEDTTGPMNPEVSIEVTDVDAAYRKAVEAGAEIVYPVSDEEWGVRRFFVRDPDGHVVNVLQHRRQDAPEI</sequence>
<organism evidence="2 3">
    <name type="scientific">Nakamurella endophytica</name>
    <dbReference type="NCBI Taxonomy" id="1748367"/>
    <lineage>
        <taxon>Bacteria</taxon>
        <taxon>Bacillati</taxon>
        <taxon>Actinomycetota</taxon>
        <taxon>Actinomycetes</taxon>
        <taxon>Nakamurellales</taxon>
        <taxon>Nakamurellaceae</taxon>
        <taxon>Nakamurella</taxon>
    </lineage>
</organism>
<dbReference type="InterPro" id="IPR004360">
    <property type="entry name" value="Glyas_Fos-R_dOase_dom"/>
</dbReference>
<gene>
    <name evidence="2" type="ORF">GCM10011594_40970</name>
</gene>
<keyword evidence="3" id="KW-1185">Reference proteome</keyword>
<dbReference type="Pfam" id="PF00903">
    <property type="entry name" value="Glyoxalase"/>
    <property type="match status" value="1"/>
</dbReference>
<dbReference type="PANTHER" id="PTHR34109:SF4">
    <property type="entry name" value="LYASE"/>
    <property type="match status" value="1"/>
</dbReference>
<feature type="domain" description="VOC" evidence="1">
    <location>
        <begin position="2"/>
        <end position="115"/>
    </location>
</feature>
<evidence type="ECO:0000313" key="2">
    <source>
        <dbReference type="EMBL" id="GGM16681.1"/>
    </source>
</evidence>
<dbReference type="PANTHER" id="PTHR34109">
    <property type="entry name" value="BNAUNNG04460D PROTEIN-RELATED"/>
    <property type="match status" value="1"/>
</dbReference>
<dbReference type="AlphaFoldDB" id="A0A917TC08"/>
<dbReference type="PROSITE" id="PS51819">
    <property type="entry name" value="VOC"/>
    <property type="match status" value="1"/>
</dbReference>
<dbReference type="EMBL" id="BMNA01000016">
    <property type="protein sequence ID" value="GGM16681.1"/>
    <property type="molecule type" value="Genomic_DNA"/>
</dbReference>
<proteinExistence type="predicted"/>